<accession>A0A0H3DQQ0</accession>
<reference evidence="3 4" key="2">
    <citation type="journal article" date="2011" name="BMC Immunol.">
        <title>Comparison of static immersion and intravenous injection systems for exposure of zebrafish embryos to the natural pathogen Edwardsiella tarda.</title>
        <authorList>
            <person name="van Soest J.J."/>
            <person name="Stockhammer O.W."/>
            <person name="Ordas A."/>
            <person name="Bloemberg G.V."/>
            <person name="Spaink H.P."/>
            <person name="Meijer A.H."/>
        </authorList>
    </citation>
    <scope>NUCLEOTIDE SEQUENCE [LARGE SCALE GENOMIC DNA]</scope>
    <source>
        <strain evidence="3 4">FL6-60</strain>
    </source>
</reference>
<gene>
    <name evidence="3" type="ordered locus">ETAF_0674</name>
</gene>
<dbReference type="AlphaFoldDB" id="A0A0H3DQQ0"/>
<dbReference type="KEGG" id="etd:ETAF_0674"/>
<evidence type="ECO:0000256" key="1">
    <source>
        <dbReference type="SAM" id="MobiDB-lite"/>
    </source>
</evidence>
<dbReference type="Proteomes" id="UP000002230">
    <property type="component" value="Chromosome"/>
</dbReference>
<evidence type="ECO:0000313" key="3">
    <source>
        <dbReference type="EMBL" id="ADM40796.1"/>
    </source>
</evidence>
<keyword evidence="2" id="KW-0732">Signal</keyword>
<name>A0A0H3DQQ0_EDWTF</name>
<dbReference type="HOGENOM" id="CLU_2751377_0_0_6"/>
<protein>
    <submittedName>
        <fullName evidence="3">Uncharacterized protein</fullName>
    </submittedName>
</protein>
<organism evidence="3 4">
    <name type="scientific">Edwardsiella tarda (strain FL6-60)</name>
    <dbReference type="NCBI Taxonomy" id="718251"/>
    <lineage>
        <taxon>Bacteria</taxon>
        <taxon>Pseudomonadati</taxon>
        <taxon>Pseudomonadota</taxon>
        <taxon>Gammaproteobacteria</taxon>
        <taxon>Enterobacterales</taxon>
        <taxon>Hafniaceae</taxon>
        <taxon>Edwardsiella</taxon>
    </lineage>
</organism>
<evidence type="ECO:0000256" key="2">
    <source>
        <dbReference type="SAM" id="SignalP"/>
    </source>
</evidence>
<evidence type="ECO:0000313" key="4">
    <source>
        <dbReference type="Proteomes" id="UP000002230"/>
    </source>
</evidence>
<sequence length="70" mass="7760">MKHNKKILLTALMPFCFFLQNAAAHEGHSHTDGAPSVAEQPKAGQDDNHCPCHPHEKQDDAMPLMEEIAK</sequence>
<dbReference type="PATRIC" id="fig|718251.5.peg.690"/>
<keyword evidence="4" id="KW-1185">Reference proteome</keyword>
<feature type="signal peptide" evidence="2">
    <location>
        <begin position="1"/>
        <end position="24"/>
    </location>
</feature>
<feature type="compositionally biased region" description="Basic and acidic residues" evidence="1">
    <location>
        <begin position="44"/>
        <end position="60"/>
    </location>
</feature>
<dbReference type="EMBL" id="CP002154">
    <property type="protein sequence ID" value="ADM40796.1"/>
    <property type="molecule type" value="Genomic_DNA"/>
</dbReference>
<proteinExistence type="predicted"/>
<feature type="region of interest" description="Disordered" evidence="1">
    <location>
        <begin position="27"/>
        <end position="70"/>
    </location>
</feature>
<feature type="chain" id="PRO_5002607863" evidence="2">
    <location>
        <begin position="25"/>
        <end position="70"/>
    </location>
</feature>
<reference evidence="4" key="1">
    <citation type="submission" date="2010-08" db="EMBL/GenBank/DDBJ databases">
        <title>Genome comparisons of Edwardsiella bacteria analysed using deep sequencing technology.</title>
        <authorList>
            <person name="van Soest J.J."/>
            <person name="Henkel C.V."/>
            <person name="Jansen H.J."/>
            <person name="van den Hondel C.A.M.J.J."/>
            <person name="Bloemberg G.V."/>
            <person name="Meijer A.H."/>
            <person name="Spaink H.P."/>
        </authorList>
    </citation>
    <scope>NUCLEOTIDE SEQUENCE [LARGE SCALE GENOMIC DNA]</scope>
    <source>
        <strain evidence="4">FL6-60</strain>
    </source>
</reference>